<protein>
    <submittedName>
        <fullName evidence="1">Uncharacterized protein</fullName>
    </submittedName>
</protein>
<accession>A0A2P2NVJ6</accession>
<dbReference type="AlphaFoldDB" id="A0A2P2NVJ6"/>
<dbReference type="EMBL" id="GGEC01065975">
    <property type="protein sequence ID" value="MBX46459.1"/>
    <property type="molecule type" value="Transcribed_RNA"/>
</dbReference>
<name>A0A2P2NVJ6_RHIMU</name>
<evidence type="ECO:0000313" key="1">
    <source>
        <dbReference type="EMBL" id="MBX46459.1"/>
    </source>
</evidence>
<sequence length="33" mass="3964">MLNQQANLFPPRQILKGLANSSQLFILFYFYWT</sequence>
<organism evidence="1">
    <name type="scientific">Rhizophora mucronata</name>
    <name type="common">Asiatic mangrove</name>
    <dbReference type="NCBI Taxonomy" id="61149"/>
    <lineage>
        <taxon>Eukaryota</taxon>
        <taxon>Viridiplantae</taxon>
        <taxon>Streptophyta</taxon>
        <taxon>Embryophyta</taxon>
        <taxon>Tracheophyta</taxon>
        <taxon>Spermatophyta</taxon>
        <taxon>Magnoliopsida</taxon>
        <taxon>eudicotyledons</taxon>
        <taxon>Gunneridae</taxon>
        <taxon>Pentapetalae</taxon>
        <taxon>rosids</taxon>
        <taxon>fabids</taxon>
        <taxon>Malpighiales</taxon>
        <taxon>Rhizophoraceae</taxon>
        <taxon>Rhizophora</taxon>
    </lineage>
</organism>
<proteinExistence type="predicted"/>
<reference evidence="1" key="1">
    <citation type="submission" date="2018-02" db="EMBL/GenBank/DDBJ databases">
        <title>Rhizophora mucronata_Transcriptome.</title>
        <authorList>
            <person name="Meera S.P."/>
            <person name="Sreeshan A."/>
            <person name="Augustine A."/>
        </authorList>
    </citation>
    <scope>NUCLEOTIDE SEQUENCE</scope>
    <source>
        <tissue evidence="1">Leaf</tissue>
    </source>
</reference>